<dbReference type="SUPFAM" id="SSF56801">
    <property type="entry name" value="Acetyl-CoA synthetase-like"/>
    <property type="match status" value="1"/>
</dbReference>
<dbReference type="EMBL" id="LBXZ01000008">
    <property type="protein sequence ID" value="KKR40506.1"/>
    <property type="molecule type" value="Genomic_DNA"/>
</dbReference>
<sequence length="115" mass="12834">MATINAENIYHCDVERYIQALDGIYGVALATIPDKKSGEAIAAVIAFKDDHPKDSGVTERIKTRLADIAVNRYHIPKEIIIVTPKEFDTLKNELGKVDEAHLSGFVARRLRIQMS</sequence>
<evidence type="ECO:0000313" key="2">
    <source>
        <dbReference type="Proteomes" id="UP000034072"/>
    </source>
</evidence>
<dbReference type="Proteomes" id="UP000034072">
    <property type="component" value="Unassembled WGS sequence"/>
</dbReference>
<name>A0A0G0QT23_9BACT</name>
<accession>A0A0G0QT23</accession>
<gene>
    <name evidence="1" type="ORF">UT75_C0008G0028</name>
</gene>
<evidence type="ECO:0000313" key="1">
    <source>
        <dbReference type="EMBL" id="KKR40506.1"/>
    </source>
</evidence>
<dbReference type="InterPro" id="IPR045851">
    <property type="entry name" value="AMP-bd_C_sf"/>
</dbReference>
<dbReference type="Gene3D" id="3.30.300.30">
    <property type="match status" value="1"/>
</dbReference>
<organism evidence="1 2">
    <name type="scientific">Candidatus Yanofskybacteria bacterium GW2011_GWE2_40_11</name>
    <dbReference type="NCBI Taxonomy" id="1619033"/>
    <lineage>
        <taxon>Bacteria</taxon>
        <taxon>Candidatus Yanofskyibacteriota</taxon>
    </lineage>
</organism>
<protein>
    <submittedName>
        <fullName evidence="1">Uncharacterized protein</fullName>
    </submittedName>
</protein>
<comment type="caution">
    <text evidence="1">The sequence shown here is derived from an EMBL/GenBank/DDBJ whole genome shotgun (WGS) entry which is preliminary data.</text>
</comment>
<reference evidence="1 2" key="1">
    <citation type="journal article" date="2015" name="Nature">
        <title>rRNA introns, odd ribosomes, and small enigmatic genomes across a large radiation of phyla.</title>
        <authorList>
            <person name="Brown C.T."/>
            <person name="Hug L.A."/>
            <person name="Thomas B.C."/>
            <person name="Sharon I."/>
            <person name="Castelle C.J."/>
            <person name="Singh A."/>
            <person name="Wilkins M.J."/>
            <person name="Williams K.H."/>
            <person name="Banfield J.F."/>
        </authorList>
    </citation>
    <scope>NUCLEOTIDE SEQUENCE [LARGE SCALE GENOMIC DNA]</scope>
</reference>
<proteinExistence type="predicted"/>
<dbReference type="AlphaFoldDB" id="A0A0G0QT23"/>